<comment type="caution">
    <text evidence="3">The sequence shown here is derived from an EMBL/GenBank/DDBJ whole genome shotgun (WGS) entry which is preliminary data.</text>
</comment>
<feature type="transmembrane region" description="Helical" evidence="2">
    <location>
        <begin position="12"/>
        <end position="38"/>
    </location>
</feature>
<proteinExistence type="predicted"/>
<keyword evidence="2" id="KW-0472">Membrane</keyword>
<reference evidence="3" key="1">
    <citation type="journal article" date="2021" name="PeerJ">
        <title>Extensive microbial diversity within the chicken gut microbiome revealed by metagenomics and culture.</title>
        <authorList>
            <person name="Gilroy R."/>
            <person name="Ravi A."/>
            <person name="Getino M."/>
            <person name="Pursley I."/>
            <person name="Horton D.L."/>
            <person name="Alikhan N.F."/>
            <person name="Baker D."/>
            <person name="Gharbi K."/>
            <person name="Hall N."/>
            <person name="Watson M."/>
            <person name="Adriaenssens E.M."/>
            <person name="Foster-Nyarko E."/>
            <person name="Jarju S."/>
            <person name="Secka A."/>
            <person name="Antonio M."/>
            <person name="Oren A."/>
            <person name="Chaudhuri R.R."/>
            <person name="La Ragione R."/>
            <person name="Hildebrand F."/>
            <person name="Pallen M.J."/>
        </authorList>
    </citation>
    <scope>NUCLEOTIDE SEQUENCE</scope>
    <source>
        <strain evidence="3">5032</strain>
    </source>
</reference>
<keyword evidence="2" id="KW-1133">Transmembrane helix</keyword>
<dbReference type="EMBL" id="DWZD01000007">
    <property type="protein sequence ID" value="HJA78113.1"/>
    <property type="molecule type" value="Genomic_DNA"/>
</dbReference>
<evidence type="ECO:0000313" key="4">
    <source>
        <dbReference type="Proteomes" id="UP000823821"/>
    </source>
</evidence>
<sequence>MELLTLLQVLGVFLTGAAVCLLLTDVTTFVALTLFFCAPAPESSRLRRSRWQLFKLQLRMAPQRLFTVFALRRPLTEDTAWYALRLEAGATDAPLPEEPETVASLPLRDPAAAAPPTQGHDNMRRRPGKRPPFPPQNAREHGFLVPPCR</sequence>
<evidence type="ECO:0000313" key="3">
    <source>
        <dbReference type="EMBL" id="HJA78113.1"/>
    </source>
</evidence>
<dbReference type="Proteomes" id="UP000823821">
    <property type="component" value="Unassembled WGS sequence"/>
</dbReference>
<reference evidence="3" key="2">
    <citation type="submission" date="2021-04" db="EMBL/GenBank/DDBJ databases">
        <authorList>
            <person name="Gilroy R."/>
        </authorList>
    </citation>
    <scope>NUCLEOTIDE SEQUENCE</scope>
    <source>
        <strain evidence="3">5032</strain>
    </source>
</reference>
<organism evidence="3 4">
    <name type="scientific">Candidatus Desulfovibrio intestinavium</name>
    <dbReference type="NCBI Taxonomy" id="2838534"/>
    <lineage>
        <taxon>Bacteria</taxon>
        <taxon>Pseudomonadati</taxon>
        <taxon>Thermodesulfobacteriota</taxon>
        <taxon>Desulfovibrionia</taxon>
        <taxon>Desulfovibrionales</taxon>
        <taxon>Desulfovibrionaceae</taxon>
        <taxon>Desulfovibrio</taxon>
    </lineage>
</organism>
<protein>
    <submittedName>
        <fullName evidence="3">Uncharacterized protein</fullName>
    </submittedName>
</protein>
<evidence type="ECO:0000256" key="2">
    <source>
        <dbReference type="SAM" id="Phobius"/>
    </source>
</evidence>
<accession>A0A9D2HM05</accession>
<gene>
    <name evidence="3" type="ORF">H9784_00875</name>
</gene>
<dbReference type="AlphaFoldDB" id="A0A9D2HM05"/>
<feature type="region of interest" description="Disordered" evidence="1">
    <location>
        <begin position="92"/>
        <end position="149"/>
    </location>
</feature>
<evidence type="ECO:0000256" key="1">
    <source>
        <dbReference type="SAM" id="MobiDB-lite"/>
    </source>
</evidence>
<keyword evidence="2" id="KW-0812">Transmembrane</keyword>
<name>A0A9D2HM05_9BACT</name>